<reference evidence="1" key="1">
    <citation type="submission" date="2018-05" db="EMBL/GenBank/DDBJ databases">
        <authorList>
            <person name="Lanie J.A."/>
            <person name="Ng W.-L."/>
            <person name="Kazmierczak K.M."/>
            <person name="Andrzejewski T.M."/>
            <person name="Davidsen T.M."/>
            <person name="Wayne K.J."/>
            <person name="Tettelin H."/>
            <person name="Glass J.I."/>
            <person name="Rusch D."/>
            <person name="Podicherti R."/>
            <person name="Tsui H.-C.T."/>
            <person name="Winkler M.E."/>
        </authorList>
    </citation>
    <scope>NUCLEOTIDE SEQUENCE</scope>
</reference>
<sequence length="51" mass="5883">MSDFQYNCRNTIIGLIIVLANVHNEPFNRSDDQIGNTIIYPPEGWRDLSKC</sequence>
<gene>
    <name evidence="1" type="ORF">METZ01_LOCUS305265</name>
</gene>
<name>A0A382MYL4_9ZZZZ</name>
<proteinExistence type="predicted"/>
<dbReference type="EMBL" id="UINC01095938">
    <property type="protein sequence ID" value="SVC52411.1"/>
    <property type="molecule type" value="Genomic_DNA"/>
</dbReference>
<evidence type="ECO:0000313" key="1">
    <source>
        <dbReference type="EMBL" id="SVC52411.1"/>
    </source>
</evidence>
<dbReference type="AlphaFoldDB" id="A0A382MYL4"/>
<accession>A0A382MYL4</accession>
<organism evidence="1">
    <name type="scientific">marine metagenome</name>
    <dbReference type="NCBI Taxonomy" id="408172"/>
    <lineage>
        <taxon>unclassified sequences</taxon>
        <taxon>metagenomes</taxon>
        <taxon>ecological metagenomes</taxon>
    </lineage>
</organism>
<protein>
    <submittedName>
        <fullName evidence="1">Uncharacterized protein</fullName>
    </submittedName>
</protein>